<evidence type="ECO:0000256" key="2">
    <source>
        <dbReference type="ARBA" id="ARBA00009085"/>
    </source>
</evidence>
<keyword evidence="7" id="KW-0833">Ubl conjugation pathway</keyword>
<evidence type="ECO:0000256" key="3">
    <source>
        <dbReference type="ARBA" id="ARBA00012759"/>
    </source>
</evidence>
<dbReference type="InterPro" id="IPR050164">
    <property type="entry name" value="Peptidase_C19"/>
</dbReference>
<dbReference type="GO" id="GO:0005829">
    <property type="term" value="C:cytosol"/>
    <property type="evidence" value="ECO:0000318"/>
    <property type="project" value="GO_Central"/>
</dbReference>
<feature type="compositionally biased region" description="Low complexity" evidence="12">
    <location>
        <begin position="983"/>
        <end position="1010"/>
    </location>
</feature>
<keyword evidence="6 11" id="KW-0863">Zinc-finger</keyword>
<dbReference type="GO" id="GO:0005634">
    <property type="term" value="C:nucleus"/>
    <property type="evidence" value="ECO:0000318"/>
    <property type="project" value="GO_Central"/>
</dbReference>
<evidence type="ECO:0000256" key="12">
    <source>
        <dbReference type="SAM" id="MobiDB-lite"/>
    </source>
</evidence>
<keyword evidence="8" id="KW-0378">Hydrolase</keyword>
<comment type="catalytic activity">
    <reaction evidence="1">
        <text>Thiol-dependent hydrolysis of ester, thioester, amide, peptide and isopeptide bonds formed by the C-terminal Gly of ubiquitin (a 76-residue protein attached to proteins as an intracellular targeting signal).</text>
        <dbReference type="EC" id="3.4.19.12"/>
    </reaction>
</comment>
<reference evidence="17" key="1">
    <citation type="journal article" date="2016" name="Nat. Biotechnol.">
        <title>Sequencing wild and cultivated cassava and related species reveals extensive interspecific hybridization and genetic diversity.</title>
        <authorList>
            <person name="Bredeson J.V."/>
            <person name="Lyons J.B."/>
            <person name="Prochnik S.E."/>
            <person name="Wu G.A."/>
            <person name="Ha C.M."/>
            <person name="Edsinger-Gonzales E."/>
            <person name="Grimwood J."/>
            <person name="Schmutz J."/>
            <person name="Rabbi I.Y."/>
            <person name="Egesi C."/>
            <person name="Nauluvula P."/>
            <person name="Lebot V."/>
            <person name="Ndunguru J."/>
            <person name="Mkamilo G."/>
            <person name="Bart R.S."/>
            <person name="Setter T.L."/>
            <person name="Gleadow R.M."/>
            <person name="Kulakow P."/>
            <person name="Ferguson M.E."/>
            <person name="Rounsley S."/>
            <person name="Rokhsar D.S."/>
        </authorList>
    </citation>
    <scope>NUCLEOTIDE SEQUENCE [LARGE SCALE GENOMIC DNA]</scope>
    <source>
        <strain evidence="17">cv. AM560-2</strain>
    </source>
</reference>
<dbReference type="InterPro" id="IPR001394">
    <property type="entry name" value="Peptidase_C19_UCH"/>
</dbReference>
<dbReference type="GO" id="GO:0006508">
    <property type="term" value="P:proteolysis"/>
    <property type="evidence" value="ECO:0007669"/>
    <property type="project" value="UniProtKB-KW"/>
</dbReference>
<dbReference type="SUPFAM" id="SSF54001">
    <property type="entry name" value="Cysteine proteinases"/>
    <property type="match status" value="1"/>
</dbReference>
<feature type="region of interest" description="Disordered" evidence="12">
    <location>
        <begin position="981"/>
        <end position="1011"/>
    </location>
</feature>
<evidence type="ECO:0000259" key="14">
    <source>
        <dbReference type="PROSITE" id="PS50235"/>
    </source>
</evidence>
<dbReference type="FunFam" id="6.10.140.2220:FF:000006">
    <property type="entry name" value="Ubiquitin carboxyl-terminal hydrolase 15"/>
    <property type="match status" value="1"/>
</dbReference>
<feature type="compositionally biased region" description="Polar residues" evidence="12">
    <location>
        <begin position="151"/>
        <end position="165"/>
    </location>
</feature>
<evidence type="ECO:0000256" key="6">
    <source>
        <dbReference type="ARBA" id="ARBA00022771"/>
    </source>
</evidence>
<evidence type="ECO:0000256" key="5">
    <source>
        <dbReference type="ARBA" id="ARBA00022723"/>
    </source>
</evidence>
<feature type="transmembrane region" description="Helical" evidence="13">
    <location>
        <begin position="6"/>
        <end position="27"/>
    </location>
</feature>
<evidence type="ECO:0000313" key="17">
    <source>
        <dbReference type="Proteomes" id="UP000091857"/>
    </source>
</evidence>
<protein>
    <recommendedName>
        <fullName evidence="3">ubiquitinyl hydrolase 1</fullName>
        <ecNumber evidence="3">3.4.19.12</ecNumber>
    </recommendedName>
</protein>
<dbReference type="GO" id="GO:0008270">
    <property type="term" value="F:zinc ion binding"/>
    <property type="evidence" value="ECO:0007669"/>
    <property type="project" value="UniProtKB-KW"/>
</dbReference>
<keyword evidence="13" id="KW-1133">Transmembrane helix</keyword>
<dbReference type="Gene3D" id="3.90.70.10">
    <property type="entry name" value="Cysteine proteinases"/>
    <property type="match status" value="1"/>
</dbReference>
<dbReference type="InterPro" id="IPR038765">
    <property type="entry name" value="Papain-like_cys_pep_sf"/>
</dbReference>
<feature type="compositionally biased region" description="Polar residues" evidence="12">
    <location>
        <begin position="294"/>
        <end position="313"/>
    </location>
</feature>
<dbReference type="GO" id="GO:0031647">
    <property type="term" value="P:regulation of protein stability"/>
    <property type="evidence" value="ECO:0000318"/>
    <property type="project" value="GO_Central"/>
</dbReference>
<evidence type="ECO:0000256" key="1">
    <source>
        <dbReference type="ARBA" id="ARBA00000707"/>
    </source>
</evidence>
<feature type="domain" description="MYND-type" evidence="15">
    <location>
        <begin position="75"/>
        <end position="112"/>
    </location>
</feature>
<dbReference type="InterPro" id="IPR028889">
    <property type="entry name" value="USP"/>
</dbReference>
<accession>A0A2C9WDX9</accession>
<evidence type="ECO:0000256" key="8">
    <source>
        <dbReference type="ARBA" id="ARBA00022801"/>
    </source>
</evidence>
<keyword evidence="9" id="KW-0788">Thiol protease</keyword>
<dbReference type="InterPro" id="IPR002893">
    <property type="entry name" value="Znf_MYND"/>
</dbReference>
<dbReference type="PROSITE" id="PS50235">
    <property type="entry name" value="USP_3"/>
    <property type="match status" value="1"/>
</dbReference>
<dbReference type="GO" id="GO:0004843">
    <property type="term" value="F:cysteine-type deubiquitinase activity"/>
    <property type="evidence" value="ECO:0000318"/>
    <property type="project" value="GO_Central"/>
</dbReference>
<dbReference type="FunFam" id="3.90.70.10:FF:000026">
    <property type="entry name" value="Ubiquitin carboxyl-terminal hydrolase 15"/>
    <property type="match status" value="1"/>
</dbReference>
<evidence type="ECO:0000256" key="13">
    <source>
        <dbReference type="SAM" id="Phobius"/>
    </source>
</evidence>
<feature type="compositionally biased region" description="Polar residues" evidence="12">
    <location>
        <begin position="231"/>
        <end position="245"/>
    </location>
</feature>
<feature type="compositionally biased region" description="Polar residues" evidence="12">
    <location>
        <begin position="185"/>
        <end position="206"/>
    </location>
</feature>
<organism evidence="16 17">
    <name type="scientific">Manihot esculenta</name>
    <name type="common">Cassava</name>
    <name type="synonym">Jatropha manihot</name>
    <dbReference type="NCBI Taxonomy" id="3983"/>
    <lineage>
        <taxon>Eukaryota</taxon>
        <taxon>Viridiplantae</taxon>
        <taxon>Streptophyta</taxon>
        <taxon>Embryophyta</taxon>
        <taxon>Tracheophyta</taxon>
        <taxon>Spermatophyta</taxon>
        <taxon>Magnoliopsida</taxon>
        <taxon>eudicotyledons</taxon>
        <taxon>Gunneridae</taxon>
        <taxon>Pentapetalae</taxon>
        <taxon>rosids</taxon>
        <taxon>fabids</taxon>
        <taxon>Malpighiales</taxon>
        <taxon>Euphorbiaceae</taxon>
        <taxon>Crotonoideae</taxon>
        <taxon>Manihoteae</taxon>
        <taxon>Manihot</taxon>
    </lineage>
</organism>
<sequence length="1133" mass="122928">MHVPGDLGFSSLVLLLCVVLPVIGFVIRRKWRLSAARKEEIKRLLILASEEAARAELEATVSYGAVSVSRNSYQCAVCYCPTTTRCARCKAVRYCSGKCQIIHWRQGHKEECCPPSAAYHINDDGGCSSQNVAKENQYDMHGDIYGNAPVQTSSEGPVLSDTGSDQGVPCIKGDDIKVGSVADTEGTSSISESLDTSFSGFSTSPIGSESSDDVSVGGSMSSNGVSVNDSISSNESEGSDIQISSDAAPDVVESGLKKVDHTKPLSPKFVRLINSVDSFNKFSKLNSSKSLSNDGESQCASTDIPGPSSNTIHDGSITRPGKVSPGFWDRSLRFVVTSNAVQDDPEMSTSRKAANINSESFLQFKFDLSGSNIPSSNAQSSEMKGIRSDNAHQAVMESSSPVDGAVVSEDTCDNTPKVRRCASVSCGKSSHMDNESNHDLNVAKTTTLESVPSSSSYAHLPLSRGGAQHTVDSNVSESCDLKSPPLSSNQSNTIVKDIGCTSHVPKSRVSSSALQTRLGVKDNAHSVLSVKSEQVDNVEVVDAVTTSPTTSGLKSSMMQKVVDQLRGPSCGKYNNKGLFSYDLFVKLYTSNKVEMRPCGLINCGNSCYANAVLQCLVFTPPLTAYFVQGVHSKECVNKGWCFTCEFEGLILEAKEGKSPLSPIGILSQLQNLGSQLGSGREEDAHEFLRYSIDAMQSVCLKEAGVNALGSFEEETTLIGLTFGGYLHSKIRCMRCHYKSERHERMMDLTVEIEGDIGKLEDALRRFTSTEILDGENKYQCSRCKSYERAKKKLTILEAPNVLTIALKRFQSGKFGKLNKSIRFPEILDLAPYMSGTSDKSPIYRLYGVVVHLDIMNASFSGHYVCYVKNIQNKWFKIDDSTVTPVELERVLTKGAYMLLYTRCSPRAPRLIRNRIVSPDPKMKGSPSRIGEKNTALNSISTSPHSSFVQLPPNLIPPDNLASVESFYLKFHRLQRILEEDSSSDNYSFTSSNSDEGSCSTESTRDSTSTDDLSDYIFGGWNNSWRNASDSDACSSSSSSPLYSGHSPERSRSRTDYADSGMEGGDWDRVPIGSSRLVDLEANGGDPFVHSEGSKQCRKIGSSSNRGTDSAKLGRVNPVKSGVSLRRSTSKITD</sequence>
<keyword evidence="4" id="KW-0645">Protease</keyword>
<keyword evidence="10" id="KW-0862">Zinc</keyword>
<feature type="region of interest" description="Disordered" evidence="12">
    <location>
        <begin position="151"/>
        <end position="170"/>
    </location>
</feature>
<dbReference type="OrthoDB" id="420187at2759"/>
<comment type="similarity">
    <text evidence="2">Belongs to the peptidase C19 family.</text>
</comment>
<comment type="caution">
    <text evidence="16">The sequence shown here is derived from an EMBL/GenBank/DDBJ whole genome shotgun (WGS) entry which is preliminary data.</text>
</comment>
<proteinExistence type="inferred from homology"/>
<name>A0A2C9WDX9_MANES</name>
<feature type="compositionally biased region" description="Low complexity" evidence="12">
    <location>
        <begin position="207"/>
        <end position="230"/>
    </location>
</feature>
<keyword evidence="13" id="KW-0472">Membrane</keyword>
<evidence type="ECO:0000256" key="9">
    <source>
        <dbReference type="ARBA" id="ARBA00022807"/>
    </source>
</evidence>
<keyword evidence="13" id="KW-0812">Transmembrane</keyword>
<dbReference type="InterPro" id="IPR018200">
    <property type="entry name" value="USP_CS"/>
</dbReference>
<feature type="region of interest" description="Disordered" evidence="12">
    <location>
        <begin position="453"/>
        <end position="488"/>
    </location>
</feature>
<feature type="region of interest" description="Disordered" evidence="12">
    <location>
        <begin position="1035"/>
        <end position="1070"/>
    </location>
</feature>
<feature type="compositionally biased region" description="Basic and acidic residues" evidence="12">
    <location>
        <begin position="1046"/>
        <end position="1056"/>
    </location>
</feature>
<dbReference type="Gramene" id="Manes.02G145700.1.v8.1">
    <property type="protein sequence ID" value="Manes.02G145700.1.v8.1.CDS"/>
    <property type="gene ID" value="Manes.02G145700.v8.1"/>
</dbReference>
<dbReference type="STRING" id="3983.A0A2C9WDX9"/>
<feature type="region of interest" description="Disordered" evidence="12">
    <location>
        <begin position="1082"/>
        <end position="1133"/>
    </location>
</feature>
<keyword evidence="5" id="KW-0479">Metal-binding</keyword>
<keyword evidence="17" id="KW-1185">Reference proteome</keyword>
<dbReference type="Pfam" id="PF00443">
    <property type="entry name" value="UCH"/>
    <property type="match status" value="1"/>
</dbReference>
<feature type="region of interest" description="Disordered" evidence="12">
    <location>
        <begin position="182"/>
        <end position="247"/>
    </location>
</feature>
<dbReference type="EMBL" id="CM004388">
    <property type="protein sequence ID" value="OAY58051.1"/>
    <property type="molecule type" value="Genomic_DNA"/>
</dbReference>
<evidence type="ECO:0000256" key="10">
    <source>
        <dbReference type="ARBA" id="ARBA00022833"/>
    </source>
</evidence>
<evidence type="ECO:0000256" key="11">
    <source>
        <dbReference type="PROSITE-ProRule" id="PRU00134"/>
    </source>
</evidence>
<dbReference type="PROSITE" id="PS00972">
    <property type="entry name" value="USP_1"/>
    <property type="match status" value="1"/>
</dbReference>
<dbReference type="Pfam" id="PF01753">
    <property type="entry name" value="zf-MYND"/>
    <property type="match status" value="1"/>
</dbReference>
<evidence type="ECO:0000259" key="15">
    <source>
        <dbReference type="PROSITE" id="PS50865"/>
    </source>
</evidence>
<dbReference type="SUPFAM" id="SSF144232">
    <property type="entry name" value="HIT/MYND zinc finger-like"/>
    <property type="match status" value="1"/>
</dbReference>
<dbReference type="AlphaFoldDB" id="A0A2C9WDX9"/>
<dbReference type="PROSITE" id="PS50865">
    <property type="entry name" value="ZF_MYND_2"/>
    <property type="match status" value="1"/>
</dbReference>
<evidence type="ECO:0000256" key="4">
    <source>
        <dbReference type="ARBA" id="ARBA00022670"/>
    </source>
</evidence>
<evidence type="ECO:0000256" key="7">
    <source>
        <dbReference type="ARBA" id="ARBA00022786"/>
    </source>
</evidence>
<dbReference type="Gene3D" id="6.10.140.2220">
    <property type="match status" value="1"/>
</dbReference>
<dbReference type="PANTHER" id="PTHR24006:SF874">
    <property type="entry name" value="UBIQUITIN CARBOXYL-TERMINAL HYDROLASE 16"/>
    <property type="match status" value="1"/>
</dbReference>
<dbReference type="GO" id="GO:0016579">
    <property type="term" value="P:protein deubiquitination"/>
    <property type="evidence" value="ECO:0007669"/>
    <property type="project" value="InterPro"/>
</dbReference>
<dbReference type="PANTHER" id="PTHR24006">
    <property type="entry name" value="UBIQUITIN CARBOXYL-TERMINAL HYDROLASE"/>
    <property type="match status" value="1"/>
</dbReference>
<feature type="domain" description="USP" evidence="14">
    <location>
        <begin position="598"/>
        <end position="903"/>
    </location>
</feature>
<gene>
    <name evidence="16" type="ORF">MANES_02G145700v8</name>
</gene>
<dbReference type="EC" id="3.4.19.12" evidence="3"/>
<evidence type="ECO:0000313" key="16">
    <source>
        <dbReference type="EMBL" id="OAY58051.1"/>
    </source>
</evidence>
<dbReference type="Proteomes" id="UP000091857">
    <property type="component" value="Chromosome 2"/>
</dbReference>
<feature type="region of interest" description="Disordered" evidence="12">
    <location>
        <begin position="287"/>
        <end position="322"/>
    </location>
</feature>